<feature type="compositionally biased region" description="Polar residues" evidence="1">
    <location>
        <begin position="286"/>
        <end position="296"/>
    </location>
</feature>
<feature type="compositionally biased region" description="Basic residues" evidence="1">
    <location>
        <begin position="230"/>
        <end position="240"/>
    </location>
</feature>
<gene>
    <name evidence="2" type="ORF">K431DRAFT_343471</name>
</gene>
<organism evidence="2 3">
    <name type="scientific">Polychaeton citri CBS 116435</name>
    <dbReference type="NCBI Taxonomy" id="1314669"/>
    <lineage>
        <taxon>Eukaryota</taxon>
        <taxon>Fungi</taxon>
        <taxon>Dikarya</taxon>
        <taxon>Ascomycota</taxon>
        <taxon>Pezizomycotina</taxon>
        <taxon>Dothideomycetes</taxon>
        <taxon>Dothideomycetidae</taxon>
        <taxon>Capnodiales</taxon>
        <taxon>Capnodiaceae</taxon>
        <taxon>Polychaeton</taxon>
    </lineage>
</organism>
<dbReference type="EMBL" id="MU003769">
    <property type="protein sequence ID" value="KAF2725003.1"/>
    <property type="molecule type" value="Genomic_DNA"/>
</dbReference>
<keyword evidence="3" id="KW-1185">Reference proteome</keyword>
<feature type="region of interest" description="Disordered" evidence="1">
    <location>
        <begin position="168"/>
        <end position="190"/>
    </location>
</feature>
<feature type="region of interest" description="Disordered" evidence="1">
    <location>
        <begin position="392"/>
        <end position="468"/>
    </location>
</feature>
<evidence type="ECO:0000313" key="2">
    <source>
        <dbReference type="EMBL" id="KAF2725003.1"/>
    </source>
</evidence>
<feature type="compositionally biased region" description="Polar residues" evidence="1">
    <location>
        <begin position="44"/>
        <end position="58"/>
    </location>
</feature>
<feature type="compositionally biased region" description="Polar residues" evidence="1">
    <location>
        <begin position="129"/>
        <end position="139"/>
    </location>
</feature>
<feature type="compositionally biased region" description="Basic and acidic residues" evidence="1">
    <location>
        <begin position="444"/>
        <end position="455"/>
    </location>
</feature>
<reference evidence="2" key="1">
    <citation type="journal article" date="2020" name="Stud. Mycol.">
        <title>101 Dothideomycetes genomes: a test case for predicting lifestyles and emergence of pathogens.</title>
        <authorList>
            <person name="Haridas S."/>
            <person name="Albert R."/>
            <person name="Binder M."/>
            <person name="Bloem J."/>
            <person name="Labutti K."/>
            <person name="Salamov A."/>
            <person name="Andreopoulos B."/>
            <person name="Baker S."/>
            <person name="Barry K."/>
            <person name="Bills G."/>
            <person name="Bluhm B."/>
            <person name="Cannon C."/>
            <person name="Castanera R."/>
            <person name="Culley D."/>
            <person name="Daum C."/>
            <person name="Ezra D."/>
            <person name="Gonzalez J."/>
            <person name="Henrissat B."/>
            <person name="Kuo A."/>
            <person name="Liang C."/>
            <person name="Lipzen A."/>
            <person name="Lutzoni F."/>
            <person name="Magnuson J."/>
            <person name="Mondo S."/>
            <person name="Nolan M."/>
            <person name="Ohm R."/>
            <person name="Pangilinan J."/>
            <person name="Park H.-J."/>
            <person name="Ramirez L."/>
            <person name="Alfaro M."/>
            <person name="Sun H."/>
            <person name="Tritt A."/>
            <person name="Yoshinaga Y."/>
            <person name="Zwiers L.-H."/>
            <person name="Turgeon B."/>
            <person name="Goodwin S."/>
            <person name="Spatafora J."/>
            <person name="Crous P."/>
            <person name="Grigoriev I."/>
        </authorList>
    </citation>
    <scope>NUCLEOTIDE SEQUENCE</scope>
    <source>
        <strain evidence="2">CBS 116435</strain>
    </source>
</reference>
<feature type="region of interest" description="Disordered" evidence="1">
    <location>
        <begin position="216"/>
        <end position="261"/>
    </location>
</feature>
<sequence>MATDTATATTPPPTSSRARTPPAPLHGSRHDEWEPYSPRRSKRTTAQSNPYSSFNSDRSPPEVRVIRNTTPPPSSLKRSRYAPKSEASSTHLSSPPTSPEQTSLHGKHNATRVSRQTPRRSLFKREVNGVSSEVDNSGNAMLPTPSKTPRSKRTQFATQGAARILNFQPYDPNDVMPTPRKMKGPSRRKTEFDVLDDEMEQRENISIDVYTDNANRVPEVDESDDNPFIGRRRLRGKRSQRNSARGSKSAALLQEEAEMDEAARRNEGVVYQFRGRKIFKRFSSPAADNTGDTSNPEEAPTDIEEGNAGPETLTQRDIKRKAGATAQRPLTRSKFKPRLLFSTTADKHDNGQVDQVEDGTDAEEAATDVEMTNIHLADPALALESDLATPMQTRFKDAEAIETSAGGMPLSPPPTTTKKRSSGKGSGGSLFDNWLRTKPANRKRGGDDLTDGERYRNKRSRSVARSPV</sequence>
<accession>A0A9P4QG54</accession>
<evidence type="ECO:0000313" key="3">
    <source>
        <dbReference type="Proteomes" id="UP000799441"/>
    </source>
</evidence>
<feature type="compositionally biased region" description="Low complexity" evidence="1">
    <location>
        <begin position="1"/>
        <end position="20"/>
    </location>
</feature>
<evidence type="ECO:0000256" key="1">
    <source>
        <dbReference type="SAM" id="MobiDB-lite"/>
    </source>
</evidence>
<dbReference type="AlphaFoldDB" id="A0A9P4QG54"/>
<dbReference type="Proteomes" id="UP000799441">
    <property type="component" value="Unassembled WGS sequence"/>
</dbReference>
<proteinExistence type="predicted"/>
<name>A0A9P4QG54_9PEZI</name>
<feature type="compositionally biased region" description="Acidic residues" evidence="1">
    <location>
        <begin position="355"/>
        <end position="367"/>
    </location>
</feature>
<comment type="caution">
    <text evidence="2">The sequence shown here is derived from an EMBL/GenBank/DDBJ whole genome shotgun (WGS) entry which is preliminary data.</text>
</comment>
<feature type="region of interest" description="Disordered" evidence="1">
    <location>
        <begin position="284"/>
        <end position="367"/>
    </location>
</feature>
<protein>
    <submittedName>
        <fullName evidence="2">Uncharacterized protein</fullName>
    </submittedName>
</protein>
<feature type="region of interest" description="Disordered" evidence="1">
    <location>
        <begin position="1"/>
        <end position="155"/>
    </location>
</feature>
<dbReference type="OrthoDB" id="5398515at2759"/>